<name>A0AA87Z1E1_FICCA</name>
<dbReference type="NCBIfam" id="TIGR01640">
    <property type="entry name" value="F_box_assoc_1"/>
    <property type="match status" value="1"/>
</dbReference>
<gene>
    <name evidence="2" type="ORF">TIFTF001_001725</name>
</gene>
<dbReference type="InterPro" id="IPR013187">
    <property type="entry name" value="F-box-assoc_dom_typ3"/>
</dbReference>
<organism evidence="2 3">
    <name type="scientific">Ficus carica</name>
    <name type="common">Common fig</name>
    <dbReference type="NCBI Taxonomy" id="3494"/>
    <lineage>
        <taxon>Eukaryota</taxon>
        <taxon>Viridiplantae</taxon>
        <taxon>Streptophyta</taxon>
        <taxon>Embryophyta</taxon>
        <taxon>Tracheophyta</taxon>
        <taxon>Spermatophyta</taxon>
        <taxon>Magnoliopsida</taxon>
        <taxon>eudicotyledons</taxon>
        <taxon>Gunneridae</taxon>
        <taxon>Pentapetalae</taxon>
        <taxon>rosids</taxon>
        <taxon>fabids</taxon>
        <taxon>Rosales</taxon>
        <taxon>Moraceae</taxon>
        <taxon>Ficeae</taxon>
        <taxon>Ficus</taxon>
    </lineage>
</organism>
<dbReference type="PROSITE" id="PS50181">
    <property type="entry name" value="FBOX"/>
    <property type="match status" value="1"/>
</dbReference>
<dbReference type="Gene3D" id="1.20.1280.50">
    <property type="match status" value="1"/>
</dbReference>
<dbReference type="InterPro" id="IPR050796">
    <property type="entry name" value="SCF_F-box_component"/>
</dbReference>
<evidence type="ECO:0000313" key="3">
    <source>
        <dbReference type="Proteomes" id="UP001187192"/>
    </source>
</evidence>
<dbReference type="PANTHER" id="PTHR31672:SF13">
    <property type="entry name" value="F-BOX PROTEIN CPR30-LIKE"/>
    <property type="match status" value="1"/>
</dbReference>
<dbReference type="SMART" id="SM00256">
    <property type="entry name" value="FBOX"/>
    <property type="match status" value="1"/>
</dbReference>
<protein>
    <recommendedName>
        <fullName evidence="1">F-box domain-containing protein</fullName>
    </recommendedName>
</protein>
<feature type="domain" description="F-box" evidence="1">
    <location>
        <begin position="12"/>
        <end position="57"/>
    </location>
</feature>
<evidence type="ECO:0000313" key="2">
    <source>
        <dbReference type="EMBL" id="GMN27603.1"/>
    </source>
</evidence>
<sequence length="441" mass="50886">MDNTNKRIQKSGPSISDLPMTILVDILLKLDTKSIFSCKCVCNSWRNLISDPQFAKLHFAQAKICLLIRVRLLNVNISRALYLLEPEYGCSVDVGYCWCGSIMCKHCNRNIKVKSKLKMPLRNAQVMLSQLSDDDSDVIFDYENTRWRKLKSRTDQIYRVANSCNGLLCLTDDFGYDPVIVCNPILGEFIYLPKSSNDVNHRSEFKIILGFSPKNNQYKVVRLFTAFPAFSMVEIHTLGTDSWRRVDISVLKLRSIHGFASYNRGPVYHEGALHWICKDDDLKSIVYFDLEKEEFHFYSIPSPPCQQGGHLDMEVLGGRLCVYDRCAYHHLDIWVVDYDVCDSWTKLISVDIVNYHCSTPRSSYSSRPISYLRNGALLMFDYAWNELMYFDESRGLRLKHLKFHGNKSRFEVIVHTPSFISLKHIVMAGNVEVLNVDSRYG</sequence>
<dbReference type="SUPFAM" id="SSF81383">
    <property type="entry name" value="F-box domain"/>
    <property type="match status" value="1"/>
</dbReference>
<dbReference type="AlphaFoldDB" id="A0AA87Z1E1"/>
<accession>A0AA87Z1E1</accession>
<proteinExistence type="predicted"/>
<dbReference type="Pfam" id="PF08268">
    <property type="entry name" value="FBA_3"/>
    <property type="match status" value="1"/>
</dbReference>
<dbReference type="Pfam" id="PF00646">
    <property type="entry name" value="F-box"/>
    <property type="match status" value="1"/>
</dbReference>
<dbReference type="PANTHER" id="PTHR31672">
    <property type="entry name" value="BNACNNG10540D PROTEIN"/>
    <property type="match status" value="1"/>
</dbReference>
<dbReference type="Proteomes" id="UP001187192">
    <property type="component" value="Unassembled WGS sequence"/>
</dbReference>
<keyword evidence="3" id="KW-1185">Reference proteome</keyword>
<reference evidence="2" key="1">
    <citation type="submission" date="2023-07" db="EMBL/GenBank/DDBJ databases">
        <title>draft genome sequence of fig (Ficus carica).</title>
        <authorList>
            <person name="Takahashi T."/>
            <person name="Nishimura K."/>
        </authorList>
    </citation>
    <scope>NUCLEOTIDE SEQUENCE</scope>
</reference>
<dbReference type="EMBL" id="BTGU01000002">
    <property type="protein sequence ID" value="GMN27603.1"/>
    <property type="molecule type" value="Genomic_DNA"/>
</dbReference>
<dbReference type="InterPro" id="IPR001810">
    <property type="entry name" value="F-box_dom"/>
</dbReference>
<evidence type="ECO:0000259" key="1">
    <source>
        <dbReference type="PROSITE" id="PS50181"/>
    </source>
</evidence>
<dbReference type="InterPro" id="IPR036047">
    <property type="entry name" value="F-box-like_dom_sf"/>
</dbReference>
<comment type="caution">
    <text evidence="2">The sequence shown here is derived from an EMBL/GenBank/DDBJ whole genome shotgun (WGS) entry which is preliminary data.</text>
</comment>
<dbReference type="Gramene" id="FCD_00014172-RA">
    <property type="protein sequence ID" value="FCD_00014172-RA:cds"/>
    <property type="gene ID" value="FCD_00014172"/>
</dbReference>
<dbReference type="InterPro" id="IPR017451">
    <property type="entry name" value="F-box-assoc_interact_dom"/>
</dbReference>